<dbReference type="AlphaFoldDB" id="A0A1I0HN79"/>
<evidence type="ECO:0000313" key="1">
    <source>
        <dbReference type="EMBL" id="SET85513.1"/>
    </source>
</evidence>
<dbReference type="Proteomes" id="UP000199180">
    <property type="component" value="Unassembled WGS sequence"/>
</dbReference>
<name>A0A1I0HN79_9RHOB</name>
<gene>
    <name evidence="1" type="ORF">SAMN04489858_11235</name>
</gene>
<evidence type="ECO:0000313" key="2">
    <source>
        <dbReference type="Proteomes" id="UP000199180"/>
    </source>
</evidence>
<dbReference type="EMBL" id="FOHO01000012">
    <property type="protein sequence ID" value="SET85513.1"/>
    <property type="molecule type" value="Genomic_DNA"/>
</dbReference>
<accession>A0A1I0HN79</accession>
<keyword evidence="2" id="KW-1185">Reference proteome</keyword>
<proteinExistence type="predicted"/>
<reference evidence="1 2" key="1">
    <citation type="submission" date="2016-10" db="EMBL/GenBank/DDBJ databases">
        <authorList>
            <person name="de Groot N.N."/>
        </authorList>
    </citation>
    <scope>NUCLEOTIDE SEQUENCE [LARGE SCALE GENOMIC DNA]</scope>
    <source>
        <strain evidence="1 2">DSM 17862</strain>
    </source>
</reference>
<organism evidence="1 2">
    <name type="scientific">Paracoccus homiensis</name>
    <dbReference type="NCBI Taxonomy" id="364199"/>
    <lineage>
        <taxon>Bacteria</taxon>
        <taxon>Pseudomonadati</taxon>
        <taxon>Pseudomonadota</taxon>
        <taxon>Alphaproteobacteria</taxon>
        <taxon>Rhodobacterales</taxon>
        <taxon>Paracoccaceae</taxon>
        <taxon>Paracoccus</taxon>
    </lineage>
</organism>
<sequence>MKLLGTFDADPPNGPHEAHFRRGYHHGALAMVRAMKEGVSIDELEAFVNAELRAWREDHSVPAFPPEPSQSNRV</sequence>
<protein>
    <submittedName>
        <fullName evidence="1">Uncharacterized protein</fullName>
    </submittedName>
</protein>